<evidence type="ECO:0000313" key="3">
    <source>
        <dbReference type="Proteomes" id="UP001162131"/>
    </source>
</evidence>
<organism evidence="2 3">
    <name type="scientific">Blepharisma stoltei</name>
    <dbReference type="NCBI Taxonomy" id="1481888"/>
    <lineage>
        <taxon>Eukaryota</taxon>
        <taxon>Sar</taxon>
        <taxon>Alveolata</taxon>
        <taxon>Ciliophora</taxon>
        <taxon>Postciliodesmatophora</taxon>
        <taxon>Heterotrichea</taxon>
        <taxon>Heterotrichida</taxon>
        <taxon>Blepharismidae</taxon>
        <taxon>Blepharisma</taxon>
    </lineage>
</organism>
<dbReference type="AlphaFoldDB" id="A0AAU9IZA2"/>
<proteinExistence type="predicted"/>
<dbReference type="Proteomes" id="UP001162131">
    <property type="component" value="Unassembled WGS sequence"/>
</dbReference>
<comment type="caution">
    <text evidence="2">The sequence shown here is derived from an EMBL/GenBank/DDBJ whole genome shotgun (WGS) entry which is preliminary data.</text>
</comment>
<keyword evidence="3" id="KW-1185">Reference proteome</keyword>
<gene>
    <name evidence="2" type="ORF">BSTOLATCC_MIC22365</name>
</gene>
<feature type="region of interest" description="Disordered" evidence="1">
    <location>
        <begin position="111"/>
        <end position="139"/>
    </location>
</feature>
<protein>
    <submittedName>
        <fullName evidence="2">Uncharacterized protein</fullName>
    </submittedName>
</protein>
<sequence length="322" mass="37201">MFSKFGKVSNERFYILKYKDEIVSGKTRKISPKHSPIHFRKKQLSPENIMKLISTQTARENSSSPSPRRSYAFLSQTRQDFYKSTSLRSSAPPCGHYNLKYDLVEKSQRQVNFGERPRTSSKIPKTMKEESLNSSMDSQTKHIQTPILFEKQIARADFTKLTTDVNEKRFELFDSMPEQSSKYKRSTTPNISKSRPREYEYLKLAEYSPDYQPNYKLVTKSPGQAVKFENYIPHKPILLNHLTSTRNYHVKYGMVEKRVNSPNFNLMVSRPDSTSPLPLFMQQISSRVGLNVLNEKMLLMNSTIGPSQFSSPSRSPNLSVNL</sequence>
<evidence type="ECO:0000256" key="1">
    <source>
        <dbReference type="SAM" id="MobiDB-lite"/>
    </source>
</evidence>
<name>A0AAU9IZA2_9CILI</name>
<reference evidence="2" key="1">
    <citation type="submission" date="2021-09" db="EMBL/GenBank/DDBJ databases">
        <authorList>
            <consortium name="AG Swart"/>
            <person name="Singh M."/>
            <person name="Singh A."/>
            <person name="Seah K."/>
            <person name="Emmerich C."/>
        </authorList>
    </citation>
    <scope>NUCLEOTIDE SEQUENCE</scope>
    <source>
        <strain evidence="2">ATCC30299</strain>
    </source>
</reference>
<accession>A0AAU9IZA2</accession>
<evidence type="ECO:0000313" key="2">
    <source>
        <dbReference type="EMBL" id="CAG9319013.1"/>
    </source>
</evidence>
<dbReference type="EMBL" id="CAJZBQ010000021">
    <property type="protein sequence ID" value="CAG9319013.1"/>
    <property type="molecule type" value="Genomic_DNA"/>
</dbReference>